<sequence length="81" mass="9253">MNGLSLLDHLSVIRDPRQQWKIEHKLADILFLTVAAVIGGAEGWEDIEDFGHDHLDWLRQHGDFGLCWQTRAFLCMTPLPG</sequence>
<evidence type="ECO:0000313" key="2">
    <source>
        <dbReference type="EMBL" id="GGB51870.1"/>
    </source>
</evidence>
<protein>
    <recommendedName>
        <fullName evidence="1">H repeat-associated protein N-terminal domain-containing protein</fullName>
    </recommendedName>
</protein>
<proteinExistence type="predicted"/>
<keyword evidence="3" id="KW-1185">Reference proteome</keyword>
<comment type="caution">
    <text evidence="2">The sequence shown here is derived from an EMBL/GenBank/DDBJ whole genome shotgun (WGS) entry which is preliminary data.</text>
</comment>
<dbReference type="Proteomes" id="UP000646152">
    <property type="component" value="Unassembled WGS sequence"/>
</dbReference>
<dbReference type="EMBL" id="BMKE01000025">
    <property type="protein sequence ID" value="GGB51870.1"/>
    <property type="molecule type" value="Genomic_DNA"/>
</dbReference>
<reference evidence="3" key="1">
    <citation type="journal article" date="2019" name="Int. J. Syst. Evol. Microbiol.">
        <title>The Global Catalogue of Microorganisms (GCM) 10K type strain sequencing project: providing services to taxonomists for standard genome sequencing and annotation.</title>
        <authorList>
            <consortium name="The Broad Institute Genomics Platform"/>
            <consortium name="The Broad Institute Genome Sequencing Center for Infectious Disease"/>
            <person name="Wu L."/>
            <person name="Ma J."/>
        </authorList>
    </citation>
    <scope>NUCLEOTIDE SEQUENCE [LARGE SCALE GENOMIC DNA]</scope>
    <source>
        <strain evidence="3">CGMCC 1.15923</strain>
    </source>
</reference>
<gene>
    <name evidence="2" type="ORF">GCM10011502_26280</name>
</gene>
<name>A0ABQ1IU33_9GAMM</name>
<dbReference type="PANTHER" id="PTHR30298:SF0">
    <property type="entry name" value="PROTEIN YBFL-RELATED"/>
    <property type="match status" value="1"/>
</dbReference>
<feature type="domain" description="H repeat-associated protein N-terminal" evidence="1">
    <location>
        <begin position="7"/>
        <end position="64"/>
    </location>
</feature>
<dbReference type="PANTHER" id="PTHR30298">
    <property type="entry name" value="H REPEAT-ASSOCIATED PREDICTED TRANSPOSASE"/>
    <property type="match status" value="1"/>
</dbReference>
<dbReference type="InterPro" id="IPR032806">
    <property type="entry name" value="YbfD_N"/>
</dbReference>
<evidence type="ECO:0000313" key="3">
    <source>
        <dbReference type="Proteomes" id="UP000646152"/>
    </source>
</evidence>
<accession>A0ABQ1IU33</accession>
<dbReference type="Pfam" id="PF13808">
    <property type="entry name" value="DDE_Tnp_1_assoc"/>
    <property type="match status" value="1"/>
</dbReference>
<evidence type="ECO:0000259" key="1">
    <source>
        <dbReference type="Pfam" id="PF13808"/>
    </source>
</evidence>
<organism evidence="2 3">
    <name type="scientific">Oceanisphaera marina</name>
    <dbReference type="NCBI Taxonomy" id="2017550"/>
    <lineage>
        <taxon>Bacteria</taxon>
        <taxon>Pseudomonadati</taxon>
        <taxon>Pseudomonadota</taxon>
        <taxon>Gammaproteobacteria</taxon>
        <taxon>Aeromonadales</taxon>
        <taxon>Aeromonadaceae</taxon>
        <taxon>Oceanisphaera</taxon>
    </lineage>
</organism>
<dbReference type="InterPro" id="IPR051698">
    <property type="entry name" value="Transposase_11-like"/>
</dbReference>